<evidence type="ECO:0000313" key="2">
    <source>
        <dbReference type="Proteomes" id="UP001239111"/>
    </source>
</evidence>
<dbReference type="Proteomes" id="UP001239111">
    <property type="component" value="Chromosome 1"/>
</dbReference>
<protein>
    <submittedName>
        <fullName evidence="1">Uncharacterized protein</fullName>
    </submittedName>
</protein>
<dbReference type="EMBL" id="CM056741">
    <property type="protein sequence ID" value="KAJ8687068.1"/>
    <property type="molecule type" value="Genomic_DNA"/>
</dbReference>
<keyword evidence="2" id="KW-1185">Reference proteome</keyword>
<organism evidence="1 2">
    <name type="scientific">Eretmocerus hayati</name>
    <dbReference type="NCBI Taxonomy" id="131215"/>
    <lineage>
        <taxon>Eukaryota</taxon>
        <taxon>Metazoa</taxon>
        <taxon>Ecdysozoa</taxon>
        <taxon>Arthropoda</taxon>
        <taxon>Hexapoda</taxon>
        <taxon>Insecta</taxon>
        <taxon>Pterygota</taxon>
        <taxon>Neoptera</taxon>
        <taxon>Endopterygota</taxon>
        <taxon>Hymenoptera</taxon>
        <taxon>Apocrita</taxon>
        <taxon>Proctotrupomorpha</taxon>
        <taxon>Chalcidoidea</taxon>
        <taxon>Aphelinidae</taxon>
        <taxon>Aphelininae</taxon>
        <taxon>Eretmocerus</taxon>
    </lineage>
</organism>
<comment type="caution">
    <text evidence="1">The sequence shown here is derived from an EMBL/GenBank/DDBJ whole genome shotgun (WGS) entry which is preliminary data.</text>
</comment>
<name>A0ACC2PUA6_9HYME</name>
<sequence length="508" mass="58427">MTIFLLFLLLALVIIYVRIKFNRGARIISRVPGPPCIPILGNALCFNCSAEKAWDNVLKFLDQYYPIFRLQFAHIYGVFVRHPDDLKVIFSCRKNIKKCHLVYDNFKYEGHDGLIFSDGDKWHQRRKMLNLAFSTNLIRGYTQIAINHADHLIENLKSQGDENVQNLLPLFNGLTLRVVCETILGVNLTLKPEDEETYRHALDEISETVFYRAQRPYITDWMTKFLKIGRKMKNAINTTNAIADKIITERRKYLELTHVSDQDFVDDANDTANLRKDTGNKERSAVLDSLLMAEREGLINAEGIRDEVNTIIAAGYETTGTSISFTLLLFAENKEAQDRARAEVFDIIDQNGGLLTYAEIQKMDYLERCVKESLRLFPSAPLIGRSLIQDIQLKNHLIPIGSEVCINFYSLHRDPNFWPEPSKFDPDRFLPEAVQNRHSHAYLPFSAGLRDCIGRKFAMLEVKAALARILRNFYIEPVDLISNIKFEVGVTLRPTKPVHVKFVRIDKK</sequence>
<gene>
    <name evidence="1" type="ORF">QAD02_022862</name>
</gene>
<evidence type="ECO:0000313" key="1">
    <source>
        <dbReference type="EMBL" id="KAJ8687068.1"/>
    </source>
</evidence>
<accession>A0ACC2PUA6</accession>
<proteinExistence type="predicted"/>
<reference evidence="1" key="1">
    <citation type="submission" date="2023-04" db="EMBL/GenBank/DDBJ databases">
        <title>A chromosome-level genome assembly of the parasitoid wasp Eretmocerus hayati.</title>
        <authorList>
            <person name="Zhong Y."/>
            <person name="Liu S."/>
            <person name="Liu Y."/>
        </authorList>
    </citation>
    <scope>NUCLEOTIDE SEQUENCE</scope>
    <source>
        <strain evidence="1">ZJU_SS_LIU_2023</strain>
    </source>
</reference>